<evidence type="ECO:0000256" key="2">
    <source>
        <dbReference type="SAM" id="MobiDB-lite"/>
    </source>
</evidence>
<feature type="compositionally biased region" description="Polar residues" evidence="2">
    <location>
        <begin position="790"/>
        <end position="804"/>
    </location>
</feature>
<feature type="region of interest" description="Disordered" evidence="2">
    <location>
        <begin position="1041"/>
        <end position="1077"/>
    </location>
</feature>
<evidence type="ECO:0000259" key="3">
    <source>
        <dbReference type="SMART" id="SM00355"/>
    </source>
</evidence>
<evidence type="ECO:0000256" key="1">
    <source>
        <dbReference type="PROSITE-ProRule" id="PRU00221"/>
    </source>
</evidence>
<dbReference type="SMART" id="SM00564">
    <property type="entry name" value="PQQ"/>
    <property type="match status" value="4"/>
</dbReference>
<evidence type="ECO:0000313" key="4">
    <source>
        <dbReference type="EMBL" id="KPP75960.1"/>
    </source>
</evidence>
<feature type="compositionally biased region" description="Polar residues" evidence="2">
    <location>
        <begin position="1051"/>
        <end position="1062"/>
    </location>
</feature>
<dbReference type="STRING" id="113540.ENSSFOP00015009266"/>
<evidence type="ECO:0000313" key="5">
    <source>
        <dbReference type="Proteomes" id="UP000034805"/>
    </source>
</evidence>
<dbReference type="InterPro" id="IPR015943">
    <property type="entry name" value="WD40/YVTN_repeat-like_dom_sf"/>
</dbReference>
<dbReference type="FunFam" id="2.130.10.10:FF:000114">
    <property type="entry name" value="zinc finger protein 106 isoform X1"/>
    <property type="match status" value="1"/>
</dbReference>
<dbReference type="InterPro" id="IPR013087">
    <property type="entry name" value="Znf_C2H2_type"/>
</dbReference>
<feature type="compositionally biased region" description="Basic and acidic residues" evidence="2">
    <location>
        <begin position="1304"/>
        <end position="1313"/>
    </location>
</feature>
<feature type="compositionally biased region" description="Basic and acidic residues" evidence="2">
    <location>
        <begin position="291"/>
        <end position="321"/>
    </location>
</feature>
<protein>
    <submittedName>
        <fullName evidence="4">Zinc finger protein 106-like</fullName>
    </submittedName>
</protein>
<dbReference type="PANTHER" id="PTHR14435:SF2">
    <property type="entry name" value="ZINC FINGER PROTEIN 106"/>
    <property type="match status" value="1"/>
</dbReference>
<feature type="compositionally biased region" description="Basic and acidic residues" evidence="2">
    <location>
        <begin position="390"/>
        <end position="402"/>
    </location>
</feature>
<feature type="domain" description="C2H2-type" evidence="3">
    <location>
        <begin position="1770"/>
        <end position="1798"/>
    </location>
</feature>
<feature type="compositionally biased region" description="Basic and acidic residues" evidence="2">
    <location>
        <begin position="125"/>
        <end position="137"/>
    </location>
</feature>
<dbReference type="InterPro" id="IPR001680">
    <property type="entry name" value="WD40_rpt"/>
</dbReference>
<dbReference type="SUPFAM" id="SSF50978">
    <property type="entry name" value="WD40 repeat-like"/>
    <property type="match status" value="1"/>
</dbReference>
<dbReference type="GO" id="GO:0017124">
    <property type="term" value="F:SH3 domain binding"/>
    <property type="evidence" value="ECO:0007669"/>
    <property type="project" value="TreeGrafter"/>
</dbReference>
<organism evidence="4 5">
    <name type="scientific">Scleropages formosus</name>
    <name type="common">Asian bonytongue</name>
    <name type="synonym">Osteoglossum formosum</name>
    <dbReference type="NCBI Taxonomy" id="113540"/>
    <lineage>
        <taxon>Eukaryota</taxon>
        <taxon>Metazoa</taxon>
        <taxon>Chordata</taxon>
        <taxon>Craniata</taxon>
        <taxon>Vertebrata</taxon>
        <taxon>Euteleostomi</taxon>
        <taxon>Actinopterygii</taxon>
        <taxon>Neopterygii</taxon>
        <taxon>Teleostei</taxon>
        <taxon>Osteoglossocephala</taxon>
        <taxon>Osteoglossomorpha</taxon>
        <taxon>Osteoglossiformes</taxon>
        <taxon>Osteoglossidae</taxon>
        <taxon>Scleropages</taxon>
    </lineage>
</organism>
<feature type="compositionally biased region" description="Polar residues" evidence="2">
    <location>
        <begin position="884"/>
        <end position="897"/>
    </location>
</feature>
<feature type="compositionally biased region" description="Basic and acidic residues" evidence="2">
    <location>
        <begin position="476"/>
        <end position="487"/>
    </location>
</feature>
<accession>A0A0P7VQY7</accession>
<feature type="compositionally biased region" description="Basic and acidic residues" evidence="2">
    <location>
        <begin position="615"/>
        <end position="624"/>
    </location>
</feature>
<dbReference type="SMART" id="SM00320">
    <property type="entry name" value="WD40"/>
    <property type="match status" value="6"/>
</dbReference>
<dbReference type="Gene3D" id="3.30.160.60">
    <property type="entry name" value="Classic Zinc Finger"/>
    <property type="match status" value="1"/>
</dbReference>
<feature type="region of interest" description="Disordered" evidence="2">
    <location>
        <begin position="125"/>
        <end position="145"/>
    </location>
</feature>
<feature type="compositionally biased region" description="Polar residues" evidence="2">
    <location>
        <begin position="638"/>
        <end position="649"/>
    </location>
</feature>
<feature type="region of interest" description="Disordered" evidence="2">
    <location>
        <begin position="1233"/>
        <end position="1315"/>
    </location>
</feature>
<dbReference type="Pfam" id="PF00400">
    <property type="entry name" value="WD40"/>
    <property type="match status" value="6"/>
</dbReference>
<dbReference type="GO" id="GO:0016020">
    <property type="term" value="C:membrane"/>
    <property type="evidence" value="ECO:0007669"/>
    <property type="project" value="TreeGrafter"/>
</dbReference>
<dbReference type="GO" id="GO:0005829">
    <property type="term" value="C:cytosol"/>
    <property type="evidence" value="ECO:0007669"/>
    <property type="project" value="TreeGrafter"/>
</dbReference>
<dbReference type="InterPro" id="IPR018391">
    <property type="entry name" value="PQQ_b-propeller_rpt"/>
</dbReference>
<dbReference type="Proteomes" id="UP000034805">
    <property type="component" value="Unassembled WGS sequence"/>
</dbReference>
<dbReference type="CDD" id="cd00200">
    <property type="entry name" value="WD40"/>
    <property type="match status" value="1"/>
</dbReference>
<name>A0A0P7VQY7_SCLFO</name>
<dbReference type="EMBL" id="JARO02001275">
    <property type="protein sequence ID" value="KPP75960.1"/>
    <property type="molecule type" value="Genomic_DNA"/>
</dbReference>
<dbReference type="SMART" id="SM00355">
    <property type="entry name" value="ZnF_C2H2"/>
    <property type="match status" value="3"/>
</dbReference>
<dbReference type="PROSITE" id="PS50082">
    <property type="entry name" value="WD_REPEATS_2"/>
    <property type="match status" value="1"/>
</dbReference>
<feature type="compositionally biased region" description="Low complexity" evidence="2">
    <location>
        <begin position="1194"/>
        <end position="1205"/>
    </location>
</feature>
<feature type="compositionally biased region" description="Low complexity" evidence="2">
    <location>
        <begin position="1063"/>
        <end position="1077"/>
    </location>
</feature>
<feature type="compositionally biased region" description="Polar residues" evidence="2">
    <location>
        <begin position="419"/>
        <end position="437"/>
    </location>
</feature>
<dbReference type="InterPro" id="IPR042622">
    <property type="entry name" value="Znf106"/>
</dbReference>
<feature type="region of interest" description="Disordered" evidence="2">
    <location>
        <begin position="383"/>
        <end position="487"/>
    </location>
</feature>
<feature type="compositionally biased region" description="Basic residues" evidence="2">
    <location>
        <begin position="1282"/>
        <end position="1293"/>
    </location>
</feature>
<feature type="compositionally biased region" description="Polar residues" evidence="2">
    <location>
        <begin position="1097"/>
        <end position="1125"/>
    </location>
</feature>
<keyword evidence="1" id="KW-0853">WD repeat</keyword>
<reference evidence="4 5" key="1">
    <citation type="submission" date="2015-08" db="EMBL/GenBank/DDBJ databases">
        <title>The genome of the Asian arowana (Scleropages formosus).</title>
        <authorList>
            <person name="Tan M.H."/>
            <person name="Gan H.M."/>
            <person name="Croft L.J."/>
            <person name="Austin C.M."/>
        </authorList>
    </citation>
    <scope>NUCLEOTIDE SEQUENCE [LARGE SCALE GENOMIC DNA]</scope>
    <source>
        <strain evidence="4">Aro1</strain>
    </source>
</reference>
<feature type="repeat" description="WD" evidence="1">
    <location>
        <begin position="1620"/>
        <end position="1659"/>
    </location>
</feature>
<dbReference type="GO" id="GO:0003723">
    <property type="term" value="F:RNA binding"/>
    <property type="evidence" value="ECO:0007669"/>
    <property type="project" value="InterPro"/>
</dbReference>
<feature type="region of interest" description="Disordered" evidence="2">
    <location>
        <begin position="790"/>
        <end position="913"/>
    </location>
</feature>
<dbReference type="Gene3D" id="2.130.10.10">
    <property type="entry name" value="YVTN repeat-like/Quinoprotein amine dehydrogenase"/>
    <property type="match status" value="3"/>
</dbReference>
<proteinExistence type="predicted"/>
<feature type="region of interest" description="Disordered" evidence="2">
    <location>
        <begin position="1091"/>
        <end position="1125"/>
    </location>
</feature>
<dbReference type="GO" id="GO:0008286">
    <property type="term" value="P:insulin receptor signaling pathway"/>
    <property type="evidence" value="ECO:0007669"/>
    <property type="project" value="TreeGrafter"/>
</dbReference>
<feature type="region of interest" description="Disordered" evidence="2">
    <location>
        <begin position="1187"/>
        <end position="1206"/>
    </location>
</feature>
<feature type="domain" description="C2H2-type" evidence="3">
    <location>
        <begin position="59"/>
        <end position="83"/>
    </location>
</feature>
<comment type="caution">
    <text evidence="4">The sequence shown here is derived from an EMBL/GenBank/DDBJ whole genome shotgun (WGS) entry which is preliminary data.</text>
</comment>
<feature type="domain" description="C2H2-type" evidence="3">
    <location>
        <begin position="1737"/>
        <end position="1762"/>
    </location>
</feature>
<dbReference type="InterPro" id="IPR036322">
    <property type="entry name" value="WD40_repeat_dom_sf"/>
</dbReference>
<feature type="region of interest" description="Disordered" evidence="2">
    <location>
        <begin position="590"/>
        <end position="658"/>
    </location>
</feature>
<sequence length="1807" mass="199207">MDEHMRSMLHHRELENLKGRPQKAETPELTRLELTNSGAMPVGSIEQPLSPSAPRDCGHKCLACGVSVVGLTEYANHISNPIHKQRVEAQQQERANGHLEEEYFDEELVRLIKKRKEMIRREEEEVRKAKDESERQKQQQARQQLLQHGMQWGSGYRRFPVPSKGCSISHWQGSGAEWSSVGRCQGWPRNWLPSHQARSATWHAGANVSFHTWKSVGPSGGSLRSEGQDKNQGYRGIHSQERGFEWGSRFHWEQTRGPLFEGMVSDLNTDLRSDNFPLLSAIHVNKEYSGQKERHQEWAEARQDAKVGHQKKENLAGDHTKARTSKPCSSNPKDKVNRWAPYPPAKCSDVLPWKESNVCLPEGCQVTPPGSIKDVTLNINLEQTTTHSDGMLRKGLKEKDRGSPSPQAEQGKDRRHRNSSSSQGDCVEPSSSSTQKARINLKKATSGAYSTSGSHHKISSQDCTELRSGMNSSEPLQDHCPNHEGQRHTGVIGKVKHFEDTSMVDHVKAVLLIKEELEAESIKYKANKMREETVKKKMNLLPMNKSLDSARHNPYTDEASRCVSIQTDCSSCTHSSSLQSIQVSTSTCDTAGDAASSVQDGEEKVEREAEEENDGDKLWDDLAKKKISTVDKGLGSDSEAQSGGQSQPRSGCEVPGLSKLGFPASLKRDLTRHIGHKSKAGVREPNLNIARRIRDISGTRRSETEKDTGLKPSLRQLISCAGSRRNVNWDQVYQEVNKKKQELGKRMPRFGIEMVAIDQCDQEEINQEEEKDITLTEGFHWESICASSTAFRSATPRKQASSEGTPAMDHTDIGLSQLPTATEGGDCPEPNASGGHSRGPCSDSFQISGKASIKVETVGDDEKRESADTVEVVQDPDSVEGYSSCASGPEQNDTQSTGKKRRAAGDVPSPEVPSLELKNKRRKIKSKKERSQVDQLLAVSLREEELNTSLEALDKSLVQARAALQVAYMEVQRLLVLKQQVTMEMSTLRSKRIEILQGIQGDYTGVNEAETGNTDNPASTSTKSALSSLFSPITTTASHFPNFPSPAIPTHLQQSYSPTASLSSAHPTSGTTTSSTTLPLPIKQEALPSCSFHPKASESSNSGLSSTALKPNHPTSNDPSQSSQSTLCLVSQSKAGLCQGSFGSKESVSVFSEHSQEGLRDSCSAAAVQCLADRHLEDSGIFTSLEKAGNRPNQAAKSASQRSSSTVVTDCTDLLGEITGFRTWLPCSPQPDLQLSPSSQLHESKSGKRVRKLKKKKALRRAPGDEHPDNSDTEEEGDTFRPIRKLKPRKKAKVSPGSTSPSGLKEEKEEVEVNGKLSFSRTDQVKNVGGNRDHLFLEMVELPHAKSHGASSIDSLSSNDGPVSLISALKKETSTKRMPQTPAAAKSESQTVACNEVTSTIKINNPFLPRKYSGVVQVFISFALHHTFVCLHATDMSLELGDEEEPTEGSFEGHQAAISSMQIHGGLLYTCSGDRTVRAFDLVSRKCVAVFEGHTTKVNCLFMSSGLGLQHRLYTGSSDQTIRCYNPETQECQEQFSMADRVLCFHSRWKVLYAGLANGSVVSLSLKTNQLLDVFECHGPRAVSCLASAQEGTRRILLVGSYDCTVSVRDARSGLLLRSLEGHTKTVLCMKVVNDLVFSGSSDQLVHAYNIHTGELVRVYKGHSHAVTVVTILSKVMVTACLDKLVRVFDLQSHEQLQVYGGHKDMVTCMVVHKNMIYTGCYDGSVQAVRLNLIKNNRCWWHGCSMVFGVMEHLQQHLLTDHSSLNFQTLKCRWKNCDAFFSVRNNTKQDVPKHMQKHAEEDCKLQA</sequence>
<dbReference type="PANTHER" id="PTHR14435">
    <property type="entry name" value="ZINC FINGER PROTEIN 106"/>
    <property type="match status" value="1"/>
</dbReference>
<feature type="region of interest" description="Disordered" evidence="2">
    <location>
        <begin position="291"/>
        <end position="342"/>
    </location>
</feature>
<gene>
    <name evidence="4" type="ORF">Z043_104748</name>
</gene>
<feature type="compositionally biased region" description="Basic residues" evidence="2">
    <location>
        <begin position="1247"/>
        <end position="1260"/>
    </location>
</feature>